<dbReference type="eggNOG" id="ENOG5032WQ2">
    <property type="taxonomic scope" value="Bacteria"/>
</dbReference>
<dbReference type="STRING" id="1088868.CIN_19960"/>
<accession>G6F300</accession>
<dbReference type="AlphaFoldDB" id="G6F300"/>
<protein>
    <submittedName>
        <fullName evidence="2">Uncharacterized protein</fullName>
    </submittedName>
</protein>
<dbReference type="OrthoDB" id="8448536at2"/>
<name>G6F300_9PROT</name>
<dbReference type="EMBL" id="AGFR01000012">
    <property type="protein sequence ID" value="EHD13013.1"/>
    <property type="molecule type" value="Genomic_DNA"/>
</dbReference>
<organism evidence="2 3">
    <name type="scientific">Commensalibacter intestini A911</name>
    <dbReference type="NCBI Taxonomy" id="1088868"/>
    <lineage>
        <taxon>Bacteria</taxon>
        <taxon>Pseudomonadati</taxon>
        <taxon>Pseudomonadota</taxon>
        <taxon>Alphaproteobacteria</taxon>
        <taxon>Acetobacterales</taxon>
        <taxon>Acetobacteraceae</taxon>
    </lineage>
</organism>
<reference evidence="2 3" key="1">
    <citation type="submission" date="2011-10" db="EMBL/GenBank/DDBJ databases">
        <title>Genome Sequence of Commensalibacter intestini A911, isolated from Drosophila gut.</title>
        <authorList>
            <person name="Lee W.-J."/>
            <person name="Kim E.-K."/>
        </authorList>
    </citation>
    <scope>NUCLEOTIDE SEQUENCE [LARGE SCALE GENOMIC DNA]</scope>
    <source>
        <strain evidence="2 3">A911</strain>
    </source>
</reference>
<evidence type="ECO:0000313" key="2">
    <source>
        <dbReference type="EMBL" id="EHD13013.1"/>
    </source>
</evidence>
<evidence type="ECO:0000256" key="1">
    <source>
        <dbReference type="SAM" id="MobiDB-lite"/>
    </source>
</evidence>
<dbReference type="Proteomes" id="UP000005939">
    <property type="component" value="Unassembled WGS sequence"/>
</dbReference>
<proteinExistence type="predicted"/>
<gene>
    <name evidence="2" type="ORF">CIN_19960</name>
</gene>
<comment type="caution">
    <text evidence="2">The sequence shown here is derived from an EMBL/GenBank/DDBJ whole genome shotgun (WGS) entry which is preliminary data.</text>
</comment>
<evidence type="ECO:0000313" key="3">
    <source>
        <dbReference type="Proteomes" id="UP000005939"/>
    </source>
</evidence>
<dbReference type="PATRIC" id="fig|1088868.3.peg.2001"/>
<sequence>MRIQRFLLSNLGLSLLVMIPLVGCVQVPHPFEKKEGTAGGKLTAPPPSRLIVPVPTESLLTDKDSALFAKDMVQAMLDQTVPAVVGPAQKGDWLLMMKAQSQDGTVTPVFSIVDPSGKILATRTGMPASVQDWSKGDQNLLMQVAQQSAPVVTEVLQGLQARVMAADPHSLKNRAAQIYFEGVTGAPGDGNMVIARQFVISINDKSNAIQSKKDKADYIVDCKVSVVDGAAGTRGNPVQHVDIVWRIVDKHGKEAGKVTQINDVPAHSLDVYWGDTGTAVGQEAAGGIKHVISNYSGRDIKPLSDKSGGGNRTLLAPPDLIQK</sequence>
<dbReference type="RefSeq" id="WP_008854986.1">
    <property type="nucleotide sequence ID" value="NZ_AGFR01000012.1"/>
</dbReference>
<feature type="region of interest" description="Disordered" evidence="1">
    <location>
        <begin position="300"/>
        <end position="323"/>
    </location>
</feature>